<dbReference type="RefSeq" id="WP_074830561.1">
    <property type="nucleotide sequence ID" value="NZ_FNTI01000001.1"/>
</dbReference>
<protein>
    <submittedName>
        <fullName evidence="1">Uncharacterized protein</fullName>
    </submittedName>
</protein>
<proteinExistence type="predicted"/>
<accession>A0A1H5JHD8</accession>
<gene>
    <name evidence="1" type="ORF">SAMN05444171_7831</name>
</gene>
<sequence length="771" mass="82112">MPRQIQGSQWNFSFGEVDVELKRADDHPARKGGLRQMANARILNSGSMKDRPGRTAVFVTGTFPRNEKVRMSSGNIFTLSFGVSGGTGAIQVRDSTGAVVATFTGYAWTLLNLNNIVWANQKLAIYITFSGQQPQILSWDGVATWSITPYVETLATNQKRTPFYRIAPPGITMLPSGVAGAITVHLSQPYFKIGHVGTRMRFCNRQITITSIIDSQNANALVNETLPGSQVVDFLTDPSVVFSVGDVVVGSITGAKGVVSLVNAGAGGNIHVQLLGIPQVPGTALQNIVAGLQPPSVAQTLSFIAVEIIVGPGGSLADQAGGGVVNPEAVEIWDEQIMDAYHGWPASCFADQNRVGFCDFPSLPNGIAWSSINSATDLFPGANPSDAMFELVPNKGRVRYVVAGPESSEFVFCDNGLYYIPISTTNPLKPGSVGFNLLSGDGAARVQPRIAQEAILYVNAGQNTVMAVIATGAYLRPFNTKNLCEFHSHLFNNIQCLAFPTADGTFNERYAYVLNGDGSIAVGKYDANTLASATVPTVGWGPWSGAGVVSWISAQSADVIFTTSYFGVGVCEVLDDSQYLDCALPVNALPAAFAPPGGKGPLWFIPNQSVTLIDQVTRVMGTYQIDGNGFIVPQNNGGENLNIGSLVAGQPWTMIAEPFAPDATPGADMGQRMKLRQISNVAAYVIHSSGLLIAQLFSAMQTATSPPLGTVMSQRRFTPWNMGDDATKPPTLRETVLTWTPPGASYDPRVAFIKDTPGPLTICEIAMEITL</sequence>
<dbReference type="OrthoDB" id="5438497at2"/>
<reference evidence="1 2" key="1">
    <citation type="submission" date="2016-10" db="EMBL/GenBank/DDBJ databases">
        <authorList>
            <person name="de Groot N.N."/>
        </authorList>
    </citation>
    <scope>NUCLEOTIDE SEQUENCE [LARGE SCALE GENOMIC DNA]</scope>
    <source>
        <strain evidence="1 2">GAS522</strain>
    </source>
</reference>
<name>A0A1H5JHD8_9BRAD</name>
<dbReference type="EMBL" id="FNTI01000001">
    <property type="protein sequence ID" value="SEE51983.1"/>
    <property type="molecule type" value="Genomic_DNA"/>
</dbReference>
<evidence type="ECO:0000313" key="2">
    <source>
        <dbReference type="Proteomes" id="UP000183208"/>
    </source>
</evidence>
<dbReference type="AlphaFoldDB" id="A0A1H5JHD8"/>
<dbReference type="Proteomes" id="UP000183208">
    <property type="component" value="Unassembled WGS sequence"/>
</dbReference>
<organism evidence="1 2">
    <name type="scientific">Bradyrhizobium lablabi</name>
    <dbReference type="NCBI Taxonomy" id="722472"/>
    <lineage>
        <taxon>Bacteria</taxon>
        <taxon>Pseudomonadati</taxon>
        <taxon>Pseudomonadota</taxon>
        <taxon>Alphaproteobacteria</taxon>
        <taxon>Hyphomicrobiales</taxon>
        <taxon>Nitrobacteraceae</taxon>
        <taxon>Bradyrhizobium</taxon>
    </lineage>
</organism>
<evidence type="ECO:0000313" key="1">
    <source>
        <dbReference type="EMBL" id="SEE51983.1"/>
    </source>
</evidence>